<dbReference type="RefSeq" id="WP_163385444.1">
    <property type="nucleotide sequence ID" value="NZ_JAUFQS010000041.1"/>
</dbReference>
<accession>A0ABT8CA81</accession>
<protein>
    <submittedName>
        <fullName evidence="1">Acetamidase/formamidase family protein</fullName>
    </submittedName>
</protein>
<gene>
    <name evidence="1" type="ORF">QWZ15_17930</name>
</gene>
<dbReference type="PANTHER" id="PTHR31891">
    <property type="entry name" value="FORMAMIDASE C869.04-RELATED"/>
    <property type="match status" value="1"/>
</dbReference>
<reference evidence="2" key="1">
    <citation type="journal article" date="2019" name="Int. J. Syst. Evol. Microbiol.">
        <title>The Global Catalogue of Microorganisms (GCM) 10K type strain sequencing project: providing services to taxonomists for standard genome sequencing and annotation.</title>
        <authorList>
            <consortium name="The Broad Institute Genomics Platform"/>
            <consortium name="The Broad Institute Genome Sequencing Center for Infectious Disease"/>
            <person name="Wu L."/>
            <person name="Ma J."/>
        </authorList>
    </citation>
    <scope>NUCLEOTIDE SEQUENCE [LARGE SCALE GENOMIC DNA]</scope>
    <source>
        <strain evidence="2">CECT 7706</strain>
    </source>
</reference>
<keyword evidence="2" id="KW-1185">Reference proteome</keyword>
<name>A0ABT8CA81_9BACT</name>
<dbReference type="Gene3D" id="3.10.28.20">
    <property type="entry name" value="Acetamidase/Formamidase-like domains"/>
    <property type="match status" value="1"/>
</dbReference>
<dbReference type="PANTHER" id="PTHR31891:SF1">
    <property type="entry name" value="FORMAMIDASE C869.04-RELATED"/>
    <property type="match status" value="1"/>
</dbReference>
<evidence type="ECO:0000313" key="2">
    <source>
        <dbReference type="Proteomes" id="UP001236663"/>
    </source>
</evidence>
<dbReference type="Pfam" id="PF03069">
    <property type="entry name" value="FmdA_AmdA"/>
    <property type="match status" value="2"/>
</dbReference>
<dbReference type="Gene3D" id="2.60.120.580">
    <property type="entry name" value="Acetamidase/Formamidase-like domains"/>
    <property type="match status" value="2"/>
</dbReference>
<organism evidence="1 2">
    <name type="scientific">Cyclobacterium jeungdonense</name>
    <dbReference type="NCBI Taxonomy" id="708087"/>
    <lineage>
        <taxon>Bacteria</taxon>
        <taxon>Pseudomonadati</taxon>
        <taxon>Bacteroidota</taxon>
        <taxon>Cytophagia</taxon>
        <taxon>Cytophagales</taxon>
        <taxon>Cyclobacteriaceae</taxon>
        <taxon>Cyclobacterium</taxon>
    </lineage>
</organism>
<sequence length="383" mass="42026">MENNKSRRGFLEKSLMGSALALTGLPGMVLGNDPVNTPVNIVTDTFKKIKPDKVLRSFPENMVWGYFGADVPSKISVKEGEIVEIHSISTSGVSRDDPESFFSKNNLPLDDHAKELIDIINNVPPEPSGIRGHMLTGPVFIEGAMPGDSIEIRIHDVRLRSDYGVNHVRPGSRDDVPLEIKNQESYVYKYNKKRTSAELLPGVDIPLKPFMGVMALSPPPETGRVSSIPPDFFGGNLDLKHLIKGTSLTLPVSVEGGLFTTGDAHGAQGNGEVSGTAIETSMILVAEFIIHKKTIQMPVAETPDHFIVFGLNPDLDEAMKQALQQSVVFIHEKLGFTYEEAMSISSTAVDFEVTQVVDRTEGVHGMIPKSIFTNKKFDYWYSS</sequence>
<comment type="caution">
    <text evidence="1">The sequence shown here is derived from an EMBL/GenBank/DDBJ whole genome shotgun (WGS) entry which is preliminary data.</text>
</comment>
<dbReference type="InterPro" id="IPR004304">
    <property type="entry name" value="FmdA_AmdA"/>
</dbReference>
<proteinExistence type="predicted"/>
<dbReference type="EMBL" id="JAUFQS010000041">
    <property type="protein sequence ID" value="MDN3689709.1"/>
    <property type="molecule type" value="Genomic_DNA"/>
</dbReference>
<dbReference type="Proteomes" id="UP001236663">
    <property type="component" value="Unassembled WGS sequence"/>
</dbReference>
<evidence type="ECO:0000313" key="1">
    <source>
        <dbReference type="EMBL" id="MDN3689709.1"/>
    </source>
</evidence>
<dbReference type="SUPFAM" id="SSF141130">
    <property type="entry name" value="Acetamidase/Formamidase-like"/>
    <property type="match status" value="1"/>
</dbReference>